<keyword evidence="2" id="KW-1185">Reference proteome</keyword>
<accession>A0A449ADV9</accession>
<sequence length="83" mass="9145">MAPGGYYWFTDRTQYYDEDGHLVTGGYSNKGTSFLAPVITTMAGILKQKYKSYFDQGSDSIIFKSALITGSRKPAGVNLIYTA</sequence>
<gene>
    <name evidence="1" type="ORF">NCTC10118_00320</name>
</gene>
<organism evidence="1 2">
    <name type="scientific">Mycoplasmopsis bovirhinis</name>
    <dbReference type="NCBI Taxonomy" id="29553"/>
    <lineage>
        <taxon>Bacteria</taxon>
        <taxon>Bacillati</taxon>
        <taxon>Mycoplasmatota</taxon>
        <taxon>Mycoplasmoidales</taxon>
        <taxon>Metamycoplasmataceae</taxon>
        <taxon>Mycoplasmopsis</taxon>
    </lineage>
</organism>
<reference evidence="1 2" key="1">
    <citation type="submission" date="2019-01" db="EMBL/GenBank/DDBJ databases">
        <authorList>
            <consortium name="Pathogen Informatics"/>
        </authorList>
    </citation>
    <scope>NUCLEOTIDE SEQUENCE [LARGE SCALE GENOMIC DNA]</scope>
    <source>
        <strain evidence="1 2">NCTC10118</strain>
    </source>
</reference>
<dbReference type="AlphaFoldDB" id="A0A449ADV9"/>
<dbReference type="Proteomes" id="UP000289952">
    <property type="component" value="Chromosome"/>
</dbReference>
<protein>
    <submittedName>
        <fullName evidence="1">Uncharacterized protein</fullName>
    </submittedName>
</protein>
<dbReference type="EMBL" id="LR214972">
    <property type="protein sequence ID" value="VEU63155.1"/>
    <property type="molecule type" value="Genomic_DNA"/>
</dbReference>
<name>A0A449ADV9_9BACT</name>
<dbReference type="OrthoDB" id="400658at2"/>
<proteinExistence type="predicted"/>
<evidence type="ECO:0000313" key="2">
    <source>
        <dbReference type="Proteomes" id="UP000289952"/>
    </source>
</evidence>
<evidence type="ECO:0000313" key="1">
    <source>
        <dbReference type="EMBL" id="VEU63155.1"/>
    </source>
</evidence>